<dbReference type="InterPro" id="IPR002562">
    <property type="entry name" value="3'-5'_exonuclease_dom"/>
</dbReference>
<dbReference type="PANTHER" id="PTHR47765:SF2">
    <property type="entry name" value="EXONUCLEASE MUT-7 HOMOLOG"/>
    <property type="match status" value="1"/>
</dbReference>
<dbReference type="InterPro" id="IPR036397">
    <property type="entry name" value="RNaseH_sf"/>
</dbReference>
<dbReference type="Ensembl" id="ENSGWIT00000042264.1">
    <property type="protein sequence ID" value="ENSGWIP00000038842.1"/>
    <property type="gene ID" value="ENSGWIG00000019805.1"/>
</dbReference>
<dbReference type="PANTHER" id="PTHR47765">
    <property type="entry name" value="3'-5' EXONUCLEASE DOMAIN-CONTAINING PROTEIN"/>
    <property type="match status" value="1"/>
</dbReference>
<dbReference type="InterPro" id="IPR052408">
    <property type="entry name" value="Exonuclease_MUT-7-like"/>
</dbReference>
<dbReference type="SUPFAM" id="SSF53098">
    <property type="entry name" value="Ribonuclease H-like"/>
    <property type="match status" value="1"/>
</dbReference>
<dbReference type="AlphaFoldDB" id="A0A8C5H1U5"/>
<sequence length="614" mass="69807">MNHTTQEEEGLDPAALKDELFELWNWKNVQMLHHSAQHGFSKLSDPLGALIEMLEQCPGKQKGRSQTLGSKIVSEFQTWMEEHPQVKLSSLPQQKAATLQLRALGLLTESNPTFVEGLINIYQLQSLDAAPLRQHIATLQSRNCYKEAVTLSIKLQLHTELDMETMCVPLILQDKLTLAETFVSGHSQLETQLVIMLDSWCHPSFNIDEIRARFPHISPLKNTKSLVHPKMITKHIFRLVDKFKIDQELCPNALHNRRLDTLRYLMYKTFVEKSMTEQNWADHVQFVVADDLELQIHLVEMLVRYRSLKKASQWSLRYNIPRDRLPYGVWDTQQDLLPDLQQMSLESASSDEWVPLQAHQQRFYQVPLGKDKVHFVDTLEALQGCRGALLKEGGVVGVDMEWQPTFGCTSAQQVALIQLAVCEQAFLVDLCAAGFGQHPQTVDFIRSLFSEPKVLKLGYGMAGGDLRCLMATWHQLLEEPLKLAGVLDLLDVHQKMQRSKVNRTRKGPSEVLVGEDCAEKGLSLLVQQVLGRPLDKTEQMSNWEKRPLRISQIRYAVADAYCLLDVYSVLSRNPARFGLPAELHKIPSLQSQASAEKKKAKRAKAVKQDTGKEE</sequence>
<feature type="region of interest" description="Disordered" evidence="1">
    <location>
        <begin position="590"/>
        <end position="614"/>
    </location>
</feature>
<feature type="domain" description="3'-5' exonuclease" evidence="2">
    <location>
        <begin position="373"/>
        <end position="575"/>
    </location>
</feature>
<reference evidence="3" key="3">
    <citation type="submission" date="2025-09" db="UniProtKB">
        <authorList>
            <consortium name="Ensembl"/>
        </authorList>
    </citation>
    <scope>IDENTIFICATION</scope>
</reference>
<dbReference type="Gene3D" id="3.30.420.10">
    <property type="entry name" value="Ribonuclease H-like superfamily/Ribonuclease H"/>
    <property type="match status" value="1"/>
</dbReference>
<accession>A0A8C5H1U5</accession>
<keyword evidence="4" id="KW-1185">Reference proteome</keyword>
<dbReference type="Proteomes" id="UP000694680">
    <property type="component" value="Chromosome 12"/>
</dbReference>
<dbReference type="Pfam" id="PF01612">
    <property type="entry name" value="DNA_pol_A_exo1"/>
    <property type="match status" value="1"/>
</dbReference>
<evidence type="ECO:0000313" key="3">
    <source>
        <dbReference type="Ensembl" id="ENSGWIP00000038842.1"/>
    </source>
</evidence>
<reference evidence="3" key="1">
    <citation type="submission" date="2020-06" db="EMBL/GenBank/DDBJ databases">
        <authorList>
            <consortium name="Wellcome Sanger Institute Data Sharing"/>
        </authorList>
    </citation>
    <scope>NUCLEOTIDE SEQUENCE [LARGE SCALE GENOMIC DNA]</scope>
</reference>
<evidence type="ECO:0000259" key="2">
    <source>
        <dbReference type="SMART" id="SM00474"/>
    </source>
</evidence>
<dbReference type="InterPro" id="IPR012337">
    <property type="entry name" value="RNaseH-like_sf"/>
</dbReference>
<reference evidence="3" key="2">
    <citation type="submission" date="2025-08" db="UniProtKB">
        <authorList>
            <consortium name="Ensembl"/>
        </authorList>
    </citation>
    <scope>IDENTIFICATION</scope>
</reference>
<name>A0A8C5H1U5_GOUWI</name>
<evidence type="ECO:0000256" key="1">
    <source>
        <dbReference type="SAM" id="MobiDB-lite"/>
    </source>
</evidence>
<dbReference type="GO" id="GO:0006139">
    <property type="term" value="P:nucleobase-containing compound metabolic process"/>
    <property type="evidence" value="ECO:0007669"/>
    <property type="project" value="InterPro"/>
</dbReference>
<protein>
    <recommendedName>
        <fullName evidence="2">3'-5' exonuclease domain-containing protein</fullName>
    </recommendedName>
</protein>
<dbReference type="GO" id="GO:0003676">
    <property type="term" value="F:nucleic acid binding"/>
    <property type="evidence" value="ECO:0007669"/>
    <property type="project" value="InterPro"/>
</dbReference>
<dbReference type="SMART" id="SM00474">
    <property type="entry name" value="35EXOc"/>
    <property type="match status" value="1"/>
</dbReference>
<dbReference type="GO" id="GO:0008408">
    <property type="term" value="F:3'-5' exonuclease activity"/>
    <property type="evidence" value="ECO:0007669"/>
    <property type="project" value="InterPro"/>
</dbReference>
<gene>
    <name evidence="3" type="primary">exd3</name>
</gene>
<evidence type="ECO:0000313" key="4">
    <source>
        <dbReference type="Proteomes" id="UP000694680"/>
    </source>
</evidence>
<organism evidence="3 4">
    <name type="scientific">Gouania willdenowi</name>
    <name type="common">Blunt-snouted clingfish</name>
    <name type="synonym">Lepadogaster willdenowi</name>
    <dbReference type="NCBI Taxonomy" id="441366"/>
    <lineage>
        <taxon>Eukaryota</taxon>
        <taxon>Metazoa</taxon>
        <taxon>Chordata</taxon>
        <taxon>Craniata</taxon>
        <taxon>Vertebrata</taxon>
        <taxon>Euteleostomi</taxon>
        <taxon>Actinopterygii</taxon>
        <taxon>Neopterygii</taxon>
        <taxon>Teleostei</taxon>
        <taxon>Neoteleostei</taxon>
        <taxon>Acanthomorphata</taxon>
        <taxon>Ovalentaria</taxon>
        <taxon>Blenniimorphae</taxon>
        <taxon>Blenniiformes</taxon>
        <taxon>Gobiesocoidei</taxon>
        <taxon>Gobiesocidae</taxon>
        <taxon>Gobiesocinae</taxon>
        <taxon>Gouania</taxon>
    </lineage>
</organism>
<proteinExistence type="predicted"/>